<name>A0A9P7ZQ17_9HYPO</name>
<dbReference type="OrthoDB" id="2603at2759"/>
<evidence type="ECO:0000256" key="2">
    <source>
        <dbReference type="SAM" id="Phobius"/>
    </source>
</evidence>
<keyword evidence="2" id="KW-0472">Membrane</keyword>
<dbReference type="AlphaFoldDB" id="A0A9P7ZQ17"/>
<gene>
    <name evidence="3" type="ORF">F5Z01DRAFT_498792</name>
</gene>
<evidence type="ECO:0000313" key="3">
    <source>
        <dbReference type="EMBL" id="KAG9256209.1"/>
    </source>
</evidence>
<accession>A0A9P7ZQ17</accession>
<feature type="transmembrane region" description="Helical" evidence="2">
    <location>
        <begin position="268"/>
        <end position="294"/>
    </location>
</feature>
<feature type="transmembrane region" description="Helical" evidence="2">
    <location>
        <begin position="339"/>
        <end position="358"/>
    </location>
</feature>
<dbReference type="EMBL" id="MU251248">
    <property type="protein sequence ID" value="KAG9256209.1"/>
    <property type="molecule type" value="Genomic_DNA"/>
</dbReference>
<proteinExistence type="predicted"/>
<feature type="transmembrane region" description="Helical" evidence="2">
    <location>
        <begin position="378"/>
        <end position="397"/>
    </location>
</feature>
<evidence type="ECO:0000313" key="4">
    <source>
        <dbReference type="Proteomes" id="UP000887229"/>
    </source>
</evidence>
<evidence type="ECO:0000256" key="1">
    <source>
        <dbReference type="SAM" id="MobiDB-lite"/>
    </source>
</evidence>
<protein>
    <submittedName>
        <fullName evidence="3">Integral membrane protein</fullName>
    </submittedName>
</protein>
<dbReference type="RefSeq" id="XP_046120133.1">
    <property type="nucleotide sequence ID" value="XM_046260270.1"/>
</dbReference>
<dbReference type="Proteomes" id="UP000887229">
    <property type="component" value="Unassembled WGS sequence"/>
</dbReference>
<feature type="transmembrane region" description="Helical" evidence="2">
    <location>
        <begin position="123"/>
        <end position="147"/>
    </location>
</feature>
<feature type="transmembrane region" description="Helical" evidence="2">
    <location>
        <begin position="306"/>
        <end position="327"/>
    </location>
</feature>
<feature type="region of interest" description="Disordered" evidence="1">
    <location>
        <begin position="1"/>
        <end position="24"/>
    </location>
</feature>
<keyword evidence="2" id="KW-1133">Transmembrane helix</keyword>
<keyword evidence="4" id="KW-1185">Reference proteome</keyword>
<organism evidence="3 4">
    <name type="scientific">Emericellopsis atlantica</name>
    <dbReference type="NCBI Taxonomy" id="2614577"/>
    <lineage>
        <taxon>Eukaryota</taxon>
        <taxon>Fungi</taxon>
        <taxon>Dikarya</taxon>
        <taxon>Ascomycota</taxon>
        <taxon>Pezizomycotina</taxon>
        <taxon>Sordariomycetes</taxon>
        <taxon>Hypocreomycetidae</taxon>
        <taxon>Hypocreales</taxon>
        <taxon>Bionectriaceae</taxon>
        <taxon>Emericellopsis</taxon>
    </lineage>
</organism>
<sequence length="409" mass="45919">MPRNKAFASPGRPTPFSSDANLEIDDRTINGPLPFFNPTDARFRVKKSAQKDWKPTAEEAAPGADIFIPGTEIRWRSRDNRKGRHALLIDRKEQKGGAAHTATLRAVLRGLRRMATECPYWDVSYLVAVSFTVGCLIFIACGLFYWLPLVDSRYEFPGESTVAGGVTAFVGATLFQIGAVLLVFEACNEDKTGCFGWALHQALHEMGWDEHSTPHRGMMLAQEDPVGCHHHHQRRRGPKSSVNESPSKWRWRWWPSWYELKTHYIREIGFVASTSLSLGATIFYVSGICALPGIYENMSVGVARGVYWLTYLVGGVLFIFSSALYMLETQPNWYTPAPHVLGWHIGLWNMIGSVGWTLSASFGYCTASWCEYQGELTLLWASAAFFVGSALLWYEALEKYPVEKPGKKS</sequence>
<comment type="caution">
    <text evidence="3">The sequence shown here is derived from an EMBL/GenBank/DDBJ whole genome shotgun (WGS) entry which is preliminary data.</text>
</comment>
<dbReference type="GeneID" id="70291173"/>
<feature type="transmembrane region" description="Helical" evidence="2">
    <location>
        <begin position="162"/>
        <end position="184"/>
    </location>
</feature>
<reference evidence="3" key="1">
    <citation type="journal article" date="2021" name="IMA Fungus">
        <title>Genomic characterization of three marine fungi, including Emericellopsis atlantica sp. nov. with signatures of a generalist lifestyle and marine biomass degradation.</title>
        <authorList>
            <person name="Hagestad O.C."/>
            <person name="Hou L."/>
            <person name="Andersen J.H."/>
            <person name="Hansen E.H."/>
            <person name="Altermark B."/>
            <person name="Li C."/>
            <person name="Kuhnert E."/>
            <person name="Cox R.J."/>
            <person name="Crous P.W."/>
            <person name="Spatafora J.W."/>
            <person name="Lail K."/>
            <person name="Amirebrahimi M."/>
            <person name="Lipzen A."/>
            <person name="Pangilinan J."/>
            <person name="Andreopoulos W."/>
            <person name="Hayes R.D."/>
            <person name="Ng V."/>
            <person name="Grigoriev I.V."/>
            <person name="Jackson S.A."/>
            <person name="Sutton T.D.S."/>
            <person name="Dobson A.D.W."/>
            <person name="Rama T."/>
        </authorList>
    </citation>
    <scope>NUCLEOTIDE SEQUENCE</scope>
    <source>
        <strain evidence="3">TS7</strain>
    </source>
</reference>
<keyword evidence="2" id="KW-0812">Transmembrane</keyword>